<dbReference type="PROSITE" id="PS50206">
    <property type="entry name" value="RHODANESE_3"/>
    <property type="match status" value="1"/>
</dbReference>
<protein>
    <submittedName>
        <fullName evidence="2">Adenylyltransferase/sulfurtransferase</fullName>
    </submittedName>
</protein>
<dbReference type="GO" id="GO:0016779">
    <property type="term" value="F:nucleotidyltransferase activity"/>
    <property type="evidence" value="ECO:0007669"/>
    <property type="project" value="UniProtKB-KW"/>
</dbReference>
<dbReference type="Proteomes" id="UP000529310">
    <property type="component" value="Unassembled WGS sequence"/>
</dbReference>
<dbReference type="InterPro" id="IPR045886">
    <property type="entry name" value="ThiF/MoeB/HesA"/>
</dbReference>
<dbReference type="InterPro" id="IPR036873">
    <property type="entry name" value="Rhodanese-like_dom_sf"/>
</dbReference>
<dbReference type="SUPFAM" id="SSF69572">
    <property type="entry name" value="Activating enzymes of the ubiquitin-like proteins"/>
    <property type="match status" value="1"/>
</dbReference>
<name>A0A7W4V486_9MICO</name>
<keyword evidence="2" id="KW-0548">Nucleotidyltransferase</keyword>
<dbReference type="Gene3D" id="3.40.50.720">
    <property type="entry name" value="NAD(P)-binding Rossmann-like Domain"/>
    <property type="match status" value="1"/>
</dbReference>
<keyword evidence="2" id="KW-0808">Transferase</keyword>
<accession>A0A7W4V486</accession>
<dbReference type="InterPro" id="IPR035985">
    <property type="entry name" value="Ubiquitin-activating_enz"/>
</dbReference>
<dbReference type="PANTHER" id="PTHR10953">
    <property type="entry name" value="UBIQUITIN-ACTIVATING ENZYME E1"/>
    <property type="match status" value="1"/>
</dbReference>
<evidence type="ECO:0000259" key="1">
    <source>
        <dbReference type="PROSITE" id="PS50206"/>
    </source>
</evidence>
<sequence>MPLPPLVEPVAELSASERTRTARHTALAGFGDISQRRLSSAHVAIVGAGGLGSPSVLALAAAGVGMLTVIDDDVVEHTNLQRQIMHRRGDIGAAKVESAIRVASDLAPETTVRARRVRLTTENAREELAGADVVIDGTDTFETRHAIAAACEELQVPLVWGTVQGFDAQVTVFWSNPPKGTEPIVLSDLYPDGSVGEVPTCADVGVLGALCMQVGGVMAIEAIKLIAGIGEPLLGRILVIDSMRARQSEVTLRSSRMRWTRAPEPASRVKAPHVTVAGALEAQASGVRLLDVREPGETATGTIPGVVELPLAQLLDDPGRVGTDPIVIVCESGMRAQRAADLLRGRGVAASVLTGGMVAWRSAQSEAQQPA</sequence>
<dbReference type="CDD" id="cd00158">
    <property type="entry name" value="RHOD"/>
    <property type="match status" value="1"/>
</dbReference>
<keyword evidence="3" id="KW-1185">Reference proteome</keyword>
<dbReference type="InterPro" id="IPR001763">
    <property type="entry name" value="Rhodanese-like_dom"/>
</dbReference>
<proteinExistence type="predicted"/>
<evidence type="ECO:0000313" key="2">
    <source>
        <dbReference type="EMBL" id="MBB2976577.1"/>
    </source>
</evidence>
<evidence type="ECO:0000313" key="3">
    <source>
        <dbReference type="Proteomes" id="UP000529310"/>
    </source>
</evidence>
<dbReference type="EMBL" id="JACHWQ010000007">
    <property type="protein sequence ID" value="MBB2976577.1"/>
    <property type="molecule type" value="Genomic_DNA"/>
</dbReference>
<dbReference type="PANTHER" id="PTHR10953:SF102">
    <property type="entry name" value="ADENYLYLTRANSFERASE AND SULFURTRANSFERASE MOCS3"/>
    <property type="match status" value="1"/>
</dbReference>
<dbReference type="SMART" id="SM00450">
    <property type="entry name" value="RHOD"/>
    <property type="match status" value="1"/>
</dbReference>
<dbReference type="RefSeq" id="WP_165141600.1">
    <property type="nucleotide sequence ID" value="NZ_CP049255.1"/>
</dbReference>
<dbReference type="InterPro" id="IPR000594">
    <property type="entry name" value="ThiF_NAD_FAD-bd"/>
</dbReference>
<dbReference type="Pfam" id="PF00581">
    <property type="entry name" value="Rhodanese"/>
    <property type="match status" value="1"/>
</dbReference>
<dbReference type="CDD" id="cd00757">
    <property type="entry name" value="ThiF_MoeB_HesA_family"/>
    <property type="match status" value="1"/>
</dbReference>
<dbReference type="GO" id="GO:0004792">
    <property type="term" value="F:thiosulfate-cyanide sulfurtransferase activity"/>
    <property type="evidence" value="ECO:0007669"/>
    <property type="project" value="TreeGrafter"/>
</dbReference>
<dbReference type="GO" id="GO:0008146">
    <property type="term" value="F:sulfotransferase activity"/>
    <property type="evidence" value="ECO:0007669"/>
    <property type="project" value="TreeGrafter"/>
</dbReference>
<feature type="domain" description="Rhodanese" evidence="1">
    <location>
        <begin position="283"/>
        <end position="369"/>
    </location>
</feature>
<organism evidence="2 3">
    <name type="scientific">Microbacterium endophyticum</name>
    <dbReference type="NCBI Taxonomy" id="1526412"/>
    <lineage>
        <taxon>Bacteria</taxon>
        <taxon>Bacillati</taxon>
        <taxon>Actinomycetota</taxon>
        <taxon>Actinomycetes</taxon>
        <taxon>Micrococcales</taxon>
        <taxon>Microbacteriaceae</taxon>
        <taxon>Microbacterium</taxon>
    </lineage>
</organism>
<dbReference type="Pfam" id="PF00899">
    <property type="entry name" value="ThiF"/>
    <property type="match status" value="1"/>
</dbReference>
<dbReference type="GO" id="GO:0008641">
    <property type="term" value="F:ubiquitin-like modifier activating enzyme activity"/>
    <property type="evidence" value="ECO:0007669"/>
    <property type="project" value="InterPro"/>
</dbReference>
<reference evidence="2 3" key="1">
    <citation type="submission" date="2020-08" db="EMBL/GenBank/DDBJ databases">
        <title>Sequencing the genomes of 1000 actinobacteria strains.</title>
        <authorList>
            <person name="Klenk H.-P."/>
        </authorList>
    </citation>
    <scope>NUCLEOTIDE SEQUENCE [LARGE SCALE GENOMIC DNA]</scope>
    <source>
        <strain evidence="2 3">DSM 27099</strain>
    </source>
</reference>
<dbReference type="GO" id="GO:0005829">
    <property type="term" value="C:cytosol"/>
    <property type="evidence" value="ECO:0007669"/>
    <property type="project" value="TreeGrafter"/>
</dbReference>
<dbReference type="AlphaFoldDB" id="A0A7W4V486"/>
<gene>
    <name evidence="2" type="ORF">FHX49_002156</name>
</gene>
<comment type="caution">
    <text evidence="2">The sequence shown here is derived from an EMBL/GenBank/DDBJ whole genome shotgun (WGS) entry which is preliminary data.</text>
</comment>
<dbReference type="Gene3D" id="3.40.250.10">
    <property type="entry name" value="Rhodanese-like domain"/>
    <property type="match status" value="1"/>
</dbReference>